<sequence>MRRSLSLGVVSLIKLNNLNRSHSVFPLPVLFSHEHHHLYNTSNGGSTSNSDTASLTNALTLSANSKSFTLGTQIHGRILKLGFSNHTFTQNNVIKMYSRCGVFGDGLKVFDDMPERNLVSWTLIISGAVHNGECDTALNVYLNMTRSGLMPNEFSLCSVVKACTEMRADMLGLCVHSFSLKVGMEKNPFVGSSILHMYAKFGFIKAAELVFERMDSHEVGCWNTMVGGYAQCGLGLNAMSTLSLMHRRGIFMDDFTFINALKGCLITSDLDFGRQIHGLIVQSEMELSTSVNNALIDMYFKNAEKGLAFKIFHAMQERDVVSWNTVFAGTSQDVDAKEVACLFHSFMFTNLKPSYHTFSILFRLCSEVPELNLGLQFFSLAFHFGFYGEANVVNSLINMFFRCGAIEMARLVFDSVPLKHINSWNEMISGYNLSCDTEAVKIFSELWNLGTEANECTFSCALEACFNAGSPQIYMQIHGLTVKSGFASHGYVCSSLIKGYFKFGLLDEAFGFSNNVDKLDMVSWSTMISAFANQGYISEAIKSINCVKEDGGEPDEFILGSILNGCARIASHHHTKSIHSLVIKTRYEANAFVASSLIDAYAKLGDIDSARMAFDRSSKSNDVVLTNTMITAYAHHGLISEAMELFEKMKVADIKPSQATFVSIISACSHMGLVDQGHALFKSMTLDYGMEPSPDSYGSIVDLLSRNGLLRHARHIIEAMPFKPWPAIWRSFLNGCRIHGDRELGEWAARKLCLLVPQNDAAYVLLSKVYSENGNWEGVDSEALRLSSNELLEVKVHFLSMMLLRKSRSTSPEKLCNAFRGVSPMGRDTEEKRTLLHWKCWRVIIKGLKCINHQKTGSQ</sequence>
<dbReference type="Proteomes" id="UP000828048">
    <property type="component" value="Chromosome 8"/>
</dbReference>
<evidence type="ECO:0000313" key="2">
    <source>
        <dbReference type="Proteomes" id="UP000828048"/>
    </source>
</evidence>
<organism evidence="1 2">
    <name type="scientific">Vaccinium darrowii</name>
    <dbReference type="NCBI Taxonomy" id="229202"/>
    <lineage>
        <taxon>Eukaryota</taxon>
        <taxon>Viridiplantae</taxon>
        <taxon>Streptophyta</taxon>
        <taxon>Embryophyta</taxon>
        <taxon>Tracheophyta</taxon>
        <taxon>Spermatophyta</taxon>
        <taxon>Magnoliopsida</taxon>
        <taxon>eudicotyledons</taxon>
        <taxon>Gunneridae</taxon>
        <taxon>Pentapetalae</taxon>
        <taxon>asterids</taxon>
        <taxon>Ericales</taxon>
        <taxon>Ericaceae</taxon>
        <taxon>Vaccinioideae</taxon>
        <taxon>Vaccinieae</taxon>
        <taxon>Vaccinium</taxon>
    </lineage>
</organism>
<keyword evidence="2" id="KW-1185">Reference proteome</keyword>
<comment type="caution">
    <text evidence="1">The sequence shown here is derived from an EMBL/GenBank/DDBJ whole genome shotgun (WGS) entry which is preliminary data.</text>
</comment>
<accession>A0ACB7YFQ8</accession>
<proteinExistence type="predicted"/>
<evidence type="ECO:0000313" key="1">
    <source>
        <dbReference type="EMBL" id="KAH7852271.1"/>
    </source>
</evidence>
<reference evidence="1 2" key="1">
    <citation type="journal article" date="2021" name="Hortic Res">
        <title>High-quality reference genome and annotation aids understanding of berry development for evergreen blueberry (Vaccinium darrowii).</title>
        <authorList>
            <person name="Yu J."/>
            <person name="Hulse-Kemp A.M."/>
            <person name="Babiker E."/>
            <person name="Staton M."/>
        </authorList>
    </citation>
    <scope>NUCLEOTIDE SEQUENCE [LARGE SCALE GENOMIC DNA]</scope>
    <source>
        <strain evidence="2">cv. NJ 8807/NJ 8810</strain>
        <tissue evidence="1">Young leaf</tissue>
    </source>
</reference>
<name>A0ACB7YFQ8_9ERIC</name>
<protein>
    <submittedName>
        <fullName evidence="1">Uncharacterized protein</fullName>
    </submittedName>
</protein>
<dbReference type="EMBL" id="CM037158">
    <property type="protein sequence ID" value="KAH7852271.1"/>
    <property type="molecule type" value="Genomic_DNA"/>
</dbReference>
<gene>
    <name evidence="1" type="ORF">Vadar_022652</name>
</gene>